<dbReference type="InterPro" id="IPR040256">
    <property type="entry name" value="At4g02000-like"/>
</dbReference>
<dbReference type="CDD" id="cd01650">
    <property type="entry name" value="RT_nLTR_like"/>
    <property type="match status" value="1"/>
</dbReference>
<reference evidence="4 5" key="1">
    <citation type="submission" date="2020-12" db="EMBL/GenBank/DDBJ databases">
        <title>Concerted genomic and epigenomic changes stabilize Arabidopsis allopolyploids.</title>
        <authorList>
            <person name="Chen Z."/>
        </authorList>
    </citation>
    <scope>NUCLEOTIDE SEQUENCE [LARGE SCALE GENOMIC DNA]</scope>
    <source>
        <strain evidence="4">As9502</strain>
        <tissue evidence="4">Leaf</tissue>
    </source>
</reference>
<sequence>MGENGDRVSVTEVRDATMMDVGDGSRPPGDPPDGTEWVRKVTGFMTGGRPSPEAILGNDFVSERMRLEFPDGEDGEPVITIEEEVLEAMNGLWKQCLIVRVLGRNVAIQVLSKKLREMWKPKGWMTVTDLPRQYYLIRFEKEEEFLEALTGGPWKMFGSYLLVKRWSLDFNPMSDEIATTPVWVRLSNIPVNFYHQAILFGIAKGLGTPVKVDTTTRQFERARFARVCVEIDLSKTLKGSVLVNGNRYFVSYEGLTNICSGCGIYGHAVHNCPKRVVEEAMVNAVEEVAAKTPRFTPIVTRPQTQDEDGYTVVRRGRRSQPPVKQITFSAGVPQENHQRNLREISGQEIRRNMEDSNKVPNLDKEVNISVSNPFKLLEEDGNIAISAERQEDIEGNKENVLTRSDSKIGRSDAQAREGRVIGSIGKETGPFREGPHEKNPGRNNKSGSGPKIKSRITKPTRGLVFGQKGSEVELSSSGKRMRVENDSAGRPGGSFNVSGQEKKADSDGLATSIGGEVKSMEESGDGEQRNMEIVTVVDPLVGSACDGSSAAIRYMLKKFKSDILALFETHAEGDRAQRICRGLGFDNSFRVDAIGQSGGIWLLWREEVGSVEIVKASSQFIHTRITKDAEVVHLIVVYAAPTVSRRSGLWNELRDEMQNVTEPVVVGGDFNTIVRLDERSGGNGMLSADSVAFGEWMSELSLIDMGFRGGKFTWRRGRETRTFVAKRLDRVLCCASARLRWQEAVITHLPFFSSDHAPLYLQLTPEVRGDPRRRPFRFEAAWLQHEGFKELLTSSWNNRLTTPAALELLRVKLRKWNKEVFGDVKNKKEKLMKDIETIQNQLEITQTDDLLRKEEELLKEFEVVLEQEEMIWFQKSREKVIAHGDRNTKFFHTSTIIRRRRNRIEALKGDDGVWIADAKELETLALDYYRRLYSMEDVDDIVDRLPTEGFTPLAAADLGFLQRDFTAAEVEGALRSMGSYKAPGPDGFQPVFYQKCWETVGESVVQFVLNFFESGELPVTLNDALVVLIPKVGKPEKVTQFRPISLCNVLFKSITKAMVVRLKGIISLLIGPAQSSFIPGRLSTDNIVIVQEAVHSMRRKKGRKGWMLLKLDLEKAYDRIRWDFLEDTLRAARFPENWILWIMRCVTGPSMNLLWNGEKTDAFKPARGLRQGDPLSPYLFVLCLERLCHLIDRAVGSKEWKPITLSRGGPQLSHICFADDLILFAEASVSQIKVIRKILERFCVASEEDKQNHVWCRVGESKFTTSRMERESFKLGRTDYND</sequence>
<keyword evidence="4" id="KW-0808">Transferase</keyword>
<dbReference type="Proteomes" id="UP000694251">
    <property type="component" value="Chromosome 13"/>
</dbReference>
<dbReference type="Pfam" id="PF14111">
    <property type="entry name" value="DUF4283"/>
    <property type="match status" value="1"/>
</dbReference>
<gene>
    <name evidence="4" type="ORF">ISN44_As13g011220</name>
</gene>
<dbReference type="InterPro" id="IPR000477">
    <property type="entry name" value="RT_dom"/>
</dbReference>
<evidence type="ECO:0000259" key="3">
    <source>
        <dbReference type="PROSITE" id="PS50878"/>
    </source>
</evidence>
<dbReference type="InterPro" id="IPR025558">
    <property type="entry name" value="DUF4283"/>
</dbReference>
<organism evidence="4 5">
    <name type="scientific">Arabidopsis suecica</name>
    <name type="common">Swedish thale-cress</name>
    <name type="synonym">Cardaminopsis suecica</name>
    <dbReference type="NCBI Taxonomy" id="45249"/>
    <lineage>
        <taxon>Eukaryota</taxon>
        <taxon>Viridiplantae</taxon>
        <taxon>Streptophyta</taxon>
        <taxon>Embryophyta</taxon>
        <taxon>Tracheophyta</taxon>
        <taxon>Spermatophyta</taxon>
        <taxon>Magnoliopsida</taxon>
        <taxon>eudicotyledons</taxon>
        <taxon>Gunneridae</taxon>
        <taxon>Pentapetalae</taxon>
        <taxon>rosids</taxon>
        <taxon>malvids</taxon>
        <taxon>Brassicales</taxon>
        <taxon>Brassicaceae</taxon>
        <taxon>Camelineae</taxon>
        <taxon>Arabidopsis</taxon>
    </lineage>
</organism>
<evidence type="ECO:0000313" key="5">
    <source>
        <dbReference type="Proteomes" id="UP000694251"/>
    </source>
</evidence>
<dbReference type="Pfam" id="PF00078">
    <property type="entry name" value="RVT_1"/>
    <property type="match status" value="1"/>
</dbReference>
<keyword evidence="4" id="KW-0695">RNA-directed DNA polymerase</keyword>
<keyword evidence="5" id="KW-1185">Reference proteome</keyword>
<dbReference type="OrthoDB" id="1111158at2759"/>
<feature type="compositionally biased region" description="Basic and acidic residues" evidence="2">
    <location>
        <begin position="404"/>
        <end position="419"/>
    </location>
</feature>
<feature type="compositionally biased region" description="Basic and acidic residues" evidence="2">
    <location>
        <begin position="429"/>
        <end position="440"/>
    </location>
</feature>
<keyword evidence="4" id="KW-0548">Nucleotidyltransferase</keyword>
<name>A0A8T1XWQ0_ARASU</name>
<evidence type="ECO:0000256" key="1">
    <source>
        <dbReference type="SAM" id="Coils"/>
    </source>
</evidence>
<dbReference type="Pfam" id="PF03372">
    <property type="entry name" value="Exo_endo_phos"/>
    <property type="match status" value="1"/>
</dbReference>
<feature type="region of interest" description="Disordered" evidence="2">
    <location>
        <begin position="403"/>
        <end position="511"/>
    </location>
</feature>
<evidence type="ECO:0000313" key="4">
    <source>
        <dbReference type="EMBL" id="KAG7537202.1"/>
    </source>
</evidence>
<dbReference type="EMBL" id="JAEFBJ010000013">
    <property type="protein sequence ID" value="KAG7537202.1"/>
    <property type="molecule type" value="Genomic_DNA"/>
</dbReference>
<feature type="coiled-coil region" evidence="1">
    <location>
        <begin position="821"/>
        <end position="871"/>
    </location>
</feature>
<comment type="caution">
    <text evidence="4">The sequence shown here is derived from an EMBL/GenBank/DDBJ whole genome shotgun (WGS) entry which is preliminary data.</text>
</comment>
<keyword evidence="1" id="KW-0175">Coiled coil</keyword>
<dbReference type="PANTHER" id="PTHR31286:SF99">
    <property type="entry name" value="DUF4283 DOMAIN-CONTAINING PROTEIN"/>
    <property type="match status" value="1"/>
</dbReference>
<protein>
    <submittedName>
        <fullName evidence="4">Reverse transcriptase domain</fullName>
    </submittedName>
</protein>
<proteinExistence type="predicted"/>
<dbReference type="InterPro" id="IPR005135">
    <property type="entry name" value="Endo/exonuclease/phosphatase"/>
</dbReference>
<feature type="domain" description="Reverse transcriptase" evidence="3">
    <location>
        <begin position="1010"/>
        <end position="1279"/>
    </location>
</feature>
<feature type="region of interest" description="Disordered" evidence="2">
    <location>
        <begin position="1"/>
        <end position="34"/>
    </location>
</feature>
<evidence type="ECO:0000256" key="2">
    <source>
        <dbReference type="SAM" id="MobiDB-lite"/>
    </source>
</evidence>
<accession>A0A8T1XWQ0</accession>
<dbReference type="PANTHER" id="PTHR31286">
    <property type="entry name" value="GLYCINE-RICH CELL WALL STRUCTURAL PROTEIN 1.8-LIKE"/>
    <property type="match status" value="1"/>
</dbReference>
<dbReference type="GO" id="GO:0003964">
    <property type="term" value="F:RNA-directed DNA polymerase activity"/>
    <property type="evidence" value="ECO:0007669"/>
    <property type="project" value="UniProtKB-KW"/>
</dbReference>
<dbReference type="PROSITE" id="PS50878">
    <property type="entry name" value="RT_POL"/>
    <property type="match status" value="1"/>
</dbReference>